<dbReference type="OrthoDB" id="9804023at2"/>
<dbReference type="Proteomes" id="UP000245293">
    <property type="component" value="Unassembled WGS sequence"/>
</dbReference>
<reference evidence="3" key="1">
    <citation type="submission" date="2018-05" db="EMBL/GenBank/DDBJ databases">
        <authorList>
            <person name="Du Z."/>
            <person name="Wang X."/>
        </authorList>
    </citation>
    <scope>NUCLEOTIDE SEQUENCE [LARGE SCALE GENOMIC DNA]</scope>
    <source>
        <strain evidence="3">WDS4C29</strain>
    </source>
</reference>
<evidence type="ECO:0000259" key="1">
    <source>
        <dbReference type="SMART" id="SM00460"/>
    </source>
</evidence>
<dbReference type="Gene3D" id="3.10.620.30">
    <property type="match status" value="1"/>
</dbReference>
<dbReference type="SMART" id="SM00460">
    <property type="entry name" value="TGc"/>
    <property type="match status" value="1"/>
</dbReference>
<dbReference type="InterPro" id="IPR002931">
    <property type="entry name" value="Transglutaminase-like"/>
</dbReference>
<protein>
    <submittedName>
        <fullName evidence="2">Transglutaminase</fullName>
    </submittedName>
</protein>
<dbReference type="Pfam" id="PF01841">
    <property type="entry name" value="Transglut_core"/>
    <property type="match status" value="1"/>
</dbReference>
<feature type="domain" description="Transglutaminase-like" evidence="1">
    <location>
        <begin position="157"/>
        <end position="221"/>
    </location>
</feature>
<evidence type="ECO:0000313" key="3">
    <source>
        <dbReference type="Proteomes" id="UP000245293"/>
    </source>
</evidence>
<dbReference type="InterPro" id="IPR038765">
    <property type="entry name" value="Papain-like_cys_pep_sf"/>
</dbReference>
<dbReference type="EMBL" id="QETF01000010">
    <property type="protein sequence ID" value="PWG16710.1"/>
    <property type="molecule type" value="Genomic_DNA"/>
</dbReference>
<dbReference type="PANTHER" id="PTHR33490:SF6">
    <property type="entry name" value="SLL1049 PROTEIN"/>
    <property type="match status" value="1"/>
</dbReference>
<proteinExistence type="predicted"/>
<organism evidence="2 3">
    <name type="scientific">Salibaculum griseiflavum</name>
    <dbReference type="NCBI Taxonomy" id="1914409"/>
    <lineage>
        <taxon>Bacteria</taxon>
        <taxon>Pseudomonadati</taxon>
        <taxon>Pseudomonadota</taxon>
        <taxon>Alphaproteobacteria</taxon>
        <taxon>Rhodobacterales</taxon>
        <taxon>Roseobacteraceae</taxon>
        <taxon>Salibaculum</taxon>
    </lineage>
</organism>
<evidence type="ECO:0000313" key="2">
    <source>
        <dbReference type="EMBL" id="PWG16710.1"/>
    </source>
</evidence>
<accession>A0A2V1P4I1</accession>
<dbReference type="RefSeq" id="WP_109388951.1">
    <property type="nucleotide sequence ID" value="NZ_QETF01000010.1"/>
</dbReference>
<dbReference type="Pfam" id="PF08379">
    <property type="entry name" value="Bact_transglu_N"/>
    <property type="match status" value="1"/>
</dbReference>
<dbReference type="InterPro" id="IPR013589">
    <property type="entry name" value="Bac_transglu_N"/>
</dbReference>
<dbReference type="AlphaFoldDB" id="A0A2V1P4I1"/>
<dbReference type="PANTHER" id="PTHR33490">
    <property type="entry name" value="BLR5614 PROTEIN-RELATED"/>
    <property type="match status" value="1"/>
</dbReference>
<sequence length="265" mass="29181">MRLTIRHETRYQFETPVKYGLQQLRKTPKSSHQQTVLSWRTEVTGGQREVSFEDHHNNTVELISFEREAEELVIVSEGEVEVRDNHGIVGPHRGAAPLWLFQQATPRTESGPGVRSILRDTPDEEPLQHLHALAGVIRNAVAFEVGASDPDWSAEEAIAAGKGVCQDHTHIFLSCARALGYPARYVSGYLMLNHRTAQDAMHAWAEAHVDGLGWVGFDVANGISPDTRYVRVATGLDYAEAAPVIGTRIGGMGETLSVAIDVVQQ</sequence>
<keyword evidence="3" id="KW-1185">Reference proteome</keyword>
<name>A0A2V1P4I1_9RHOB</name>
<gene>
    <name evidence="2" type="ORF">DFK10_10330</name>
</gene>
<comment type="caution">
    <text evidence="2">The sequence shown here is derived from an EMBL/GenBank/DDBJ whole genome shotgun (WGS) entry which is preliminary data.</text>
</comment>
<dbReference type="SUPFAM" id="SSF54001">
    <property type="entry name" value="Cysteine proteinases"/>
    <property type="match status" value="1"/>
</dbReference>